<accession>A0A4Q5LYP6</accession>
<gene>
    <name evidence="1" type="ORF">EWM59_14045</name>
</gene>
<evidence type="ECO:0000313" key="1">
    <source>
        <dbReference type="EMBL" id="RYU95001.1"/>
    </source>
</evidence>
<dbReference type="AlphaFoldDB" id="A0A4Q5LYP6"/>
<dbReference type="OrthoDB" id="1430940at2"/>
<organism evidence="1 2">
    <name type="scientific">Emticicia agri</name>
    <dbReference type="NCBI Taxonomy" id="2492393"/>
    <lineage>
        <taxon>Bacteria</taxon>
        <taxon>Pseudomonadati</taxon>
        <taxon>Bacteroidota</taxon>
        <taxon>Cytophagia</taxon>
        <taxon>Cytophagales</taxon>
        <taxon>Leadbetterellaceae</taxon>
        <taxon>Emticicia</taxon>
    </lineage>
</organism>
<dbReference type="Proteomes" id="UP000293162">
    <property type="component" value="Unassembled WGS sequence"/>
</dbReference>
<name>A0A4Q5LYP6_9BACT</name>
<protein>
    <submittedName>
        <fullName evidence="1">Uncharacterized protein</fullName>
    </submittedName>
</protein>
<evidence type="ECO:0000313" key="2">
    <source>
        <dbReference type="Proteomes" id="UP000293162"/>
    </source>
</evidence>
<dbReference type="RefSeq" id="WP_130021615.1">
    <property type="nucleotide sequence ID" value="NZ_SEWF01000019.1"/>
</dbReference>
<dbReference type="EMBL" id="SEWF01000019">
    <property type="protein sequence ID" value="RYU95001.1"/>
    <property type="molecule type" value="Genomic_DNA"/>
</dbReference>
<keyword evidence="2" id="KW-1185">Reference proteome</keyword>
<sequence>MRLIGIFLALSFLGQELFGQALRPSKTQLFKIFKSSINQDSKRSGNLRSDSWLIPNKDSSFYTSDTLYLYDVSNYLNRAEVHNYYIQTKNCCDFVALVFYRKTAFAHVEQNICAARAKVVTNKDFYTIAIVEENNQTIMRILQHNQLIYTFNVIAFDEVSLLKEGRATKRLKLVREKM</sequence>
<proteinExistence type="predicted"/>
<comment type="caution">
    <text evidence="1">The sequence shown here is derived from an EMBL/GenBank/DDBJ whole genome shotgun (WGS) entry which is preliminary data.</text>
</comment>
<reference evidence="1 2" key="1">
    <citation type="submission" date="2019-02" db="EMBL/GenBank/DDBJ databases">
        <title>Bacterial novel species Emticicia sp. 17J42-9 isolated from soil.</title>
        <authorList>
            <person name="Jung H.-Y."/>
        </authorList>
    </citation>
    <scope>NUCLEOTIDE SEQUENCE [LARGE SCALE GENOMIC DNA]</scope>
    <source>
        <strain evidence="1 2">17J42-9</strain>
    </source>
</reference>